<comment type="caution">
    <text evidence="6">The sequence shown here is derived from an EMBL/GenBank/DDBJ whole genome shotgun (WGS) entry which is preliminary data.</text>
</comment>
<keyword evidence="4" id="KW-1133">Transmembrane helix</keyword>
<feature type="chain" id="PRO_5045400090" description="UDP-glucuronosyltransferase" evidence="5">
    <location>
        <begin position="24"/>
        <end position="523"/>
    </location>
</feature>
<dbReference type="Proteomes" id="UP001642540">
    <property type="component" value="Unassembled WGS sequence"/>
</dbReference>
<dbReference type="PANTHER" id="PTHR48043:SF159">
    <property type="entry name" value="EG:EG0003.4 PROTEIN-RELATED"/>
    <property type="match status" value="1"/>
</dbReference>
<dbReference type="EMBL" id="CAXLJM020000018">
    <property type="protein sequence ID" value="CAL8084392.1"/>
    <property type="molecule type" value="Genomic_DNA"/>
</dbReference>
<keyword evidence="7" id="KW-1185">Reference proteome</keyword>
<gene>
    <name evidence="6" type="ORF">ODALV1_LOCUS5781</name>
</gene>
<evidence type="ECO:0008006" key="8">
    <source>
        <dbReference type="Google" id="ProtNLM"/>
    </source>
</evidence>
<dbReference type="SUPFAM" id="SSF53756">
    <property type="entry name" value="UDP-Glycosyltransferase/glycogen phosphorylase"/>
    <property type="match status" value="1"/>
</dbReference>
<evidence type="ECO:0000256" key="2">
    <source>
        <dbReference type="ARBA" id="ARBA00022676"/>
    </source>
</evidence>
<accession>A0ABP1Q055</accession>
<evidence type="ECO:0000256" key="5">
    <source>
        <dbReference type="SAM" id="SignalP"/>
    </source>
</evidence>
<evidence type="ECO:0000256" key="1">
    <source>
        <dbReference type="ARBA" id="ARBA00009995"/>
    </source>
</evidence>
<keyword evidence="2" id="KW-0328">Glycosyltransferase</keyword>
<evidence type="ECO:0000313" key="7">
    <source>
        <dbReference type="Proteomes" id="UP001642540"/>
    </source>
</evidence>
<reference evidence="6 7" key="1">
    <citation type="submission" date="2024-08" db="EMBL/GenBank/DDBJ databases">
        <authorList>
            <person name="Cucini C."/>
            <person name="Frati F."/>
        </authorList>
    </citation>
    <scope>NUCLEOTIDE SEQUENCE [LARGE SCALE GENOMIC DNA]</scope>
</reference>
<sequence>MNFKRSYIVLLFVATLMVDHANSANILVLSFFSTKSHKLTYLPLIEELGKRGHNVTMVSPVKAMKAMTNVHEIYTIDVDSTLKSSNFNGFEMKEKGQPINPAMMMGMIKDVCEKTYELPPVTSLLKQKFDLVFIQPMFNECVLGLIYRLQIPFLLFTPVSIPGWIGNKVGANFPSSITPNVMLGYPPEMNFYQRFFNLGMDTVVQQYMSLYYEPVMEKIYRDNLGQDIPSINEIYSNASLVLSNGHFSLSPPKPYFPDVIDVGGIHSRPAKPIPKDLEDFISKGKDGFILFSMGSAIRGDMMPDSKRKMILDVFSKLKQQVLWKWESETMPDLPKNVKLAKWLPQQDLLGHKDIKMFITHCGGGSTEEAIYHGVPLIGIPMFADQPQNADLARGHGLIVQLDWNDLAEENFKGAIQTILNDPTYTNNAKKLSALFKDRPKDPLELGVYWIEYVLRHNGAPHLRSVGRKLNALQYHSVDVIAAYVAIVVTTLYLVFSLLRFIFRKLFRRSNNKSQSVGIKKKRN</sequence>
<evidence type="ECO:0000313" key="6">
    <source>
        <dbReference type="EMBL" id="CAL8084392.1"/>
    </source>
</evidence>
<protein>
    <recommendedName>
        <fullName evidence="8">UDP-glucuronosyltransferase</fullName>
    </recommendedName>
</protein>
<dbReference type="Pfam" id="PF00201">
    <property type="entry name" value="UDPGT"/>
    <property type="match status" value="1"/>
</dbReference>
<comment type="similarity">
    <text evidence="1">Belongs to the UDP-glycosyltransferase family.</text>
</comment>
<name>A0ABP1Q055_9HEXA</name>
<keyword evidence="4" id="KW-0472">Membrane</keyword>
<dbReference type="InterPro" id="IPR002213">
    <property type="entry name" value="UDP_glucos_trans"/>
</dbReference>
<feature type="signal peptide" evidence="5">
    <location>
        <begin position="1"/>
        <end position="23"/>
    </location>
</feature>
<dbReference type="Gene3D" id="3.40.50.2000">
    <property type="entry name" value="Glycogen Phosphorylase B"/>
    <property type="match status" value="2"/>
</dbReference>
<keyword evidence="4" id="KW-0812">Transmembrane</keyword>
<evidence type="ECO:0000256" key="4">
    <source>
        <dbReference type="SAM" id="Phobius"/>
    </source>
</evidence>
<dbReference type="InterPro" id="IPR050271">
    <property type="entry name" value="UDP-glycosyltransferase"/>
</dbReference>
<evidence type="ECO:0000256" key="3">
    <source>
        <dbReference type="ARBA" id="ARBA00022679"/>
    </source>
</evidence>
<feature type="transmembrane region" description="Helical" evidence="4">
    <location>
        <begin position="480"/>
        <end position="502"/>
    </location>
</feature>
<dbReference type="CDD" id="cd03784">
    <property type="entry name" value="GT1_Gtf-like"/>
    <property type="match status" value="1"/>
</dbReference>
<proteinExistence type="inferred from homology"/>
<organism evidence="6 7">
    <name type="scientific">Orchesella dallaii</name>
    <dbReference type="NCBI Taxonomy" id="48710"/>
    <lineage>
        <taxon>Eukaryota</taxon>
        <taxon>Metazoa</taxon>
        <taxon>Ecdysozoa</taxon>
        <taxon>Arthropoda</taxon>
        <taxon>Hexapoda</taxon>
        <taxon>Collembola</taxon>
        <taxon>Entomobryomorpha</taxon>
        <taxon>Entomobryoidea</taxon>
        <taxon>Orchesellidae</taxon>
        <taxon>Orchesellinae</taxon>
        <taxon>Orchesella</taxon>
    </lineage>
</organism>
<keyword evidence="5" id="KW-0732">Signal</keyword>
<keyword evidence="3" id="KW-0808">Transferase</keyword>
<dbReference type="PANTHER" id="PTHR48043">
    <property type="entry name" value="EG:EG0003.4 PROTEIN-RELATED"/>
    <property type="match status" value="1"/>
</dbReference>